<comment type="similarity">
    <text evidence="3">Belongs to the CASC3 family.</text>
</comment>
<keyword evidence="6" id="KW-0507">mRNA processing</keyword>
<evidence type="ECO:0000256" key="3">
    <source>
        <dbReference type="ARBA" id="ARBA00009548"/>
    </source>
</evidence>
<dbReference type="GO" id="GO:0003729">
    <property type="term" value="F:mRNA binding"/>
    <property type="evidence" value="ECO:0007669"/>
    <property type="project" value="InterPro"/>
</dbReference>
<keyword evidence="9" id="KW-0694">RNA-binding</keyword>
<keyword evidence="4" id="KW-0813">Transport</keyword>
<feature type="region of interest" description="Disordered" evidence="13">
    <location>
        <begin position="1"/>
        <end position="171"/>
    </location>
</feature>
<feature type="compositionally biased region" description="Acidic residues" evidence="13">
    <location>
        <begin position="17"/>
        <end position="33"/>
    </location>
</feature>
<evidence type="ECO:0000256" key="2">
    <source>
        <dbReference type="ARBA" id="ARBA00004496"/>
    </source>
</evidence>
<dbReference type="GO" id="GO:0006417">
    <property type="term" value="P:regulation of translation"/>
    <property type="evidence" value="ECO:0007669"/>
    <property type="project" value="UniProtKB-KW"/>
</dbReference>
<dbReference type="OrthoDB" id="5413466at2759"/>
<feature type="compositionally biased region" description="Basic residues" evidence="13">
    <location>
        <begin position="1"/>
        <end position="13"/>
    </location>
</feature>
<gene>
    <name evidence="15" type="ORF">B0T11DRAFT_97087</name>
</gene>
<keyword evidence="5" id="KW-0963">Cytoplasm</keyword>
<evidence type="ECO:0000313" key="16">
    <source>
        <dbReference type="Proteomes" id="UP000813385"/>
    </source>
</evidence>
<evidence type="ECO:0000256" key="5">
    <source>
        <dbReference type="ARBA" id="ARBA00022490"/>
    </source>
</evidence>
<dbReference type="GO" id="GO:0035145">
    <property type="term" value="C:exon-exon junction complex"/>
    <property type="evidence" value="ECO:0007669"/>
    <property type="project" value="InterPro"/>
</dbReference>
<evidence type="ECO:0000256" key="11">
    <source>
        <dbReference type="ARBA" id="ARBA00023187"/>
    </source>
</evidence>
<keyword evidence="12" id="KW-0539">Nucleus</keyword>
<reference evidence="15" key="1">
    <citation type="journal article" date="2021" name="Nat. Commun.">
        <title>Genetic determinants of endophytism in the Arabidopsis root mycobiome.</title>
        <authorList>
            <person name="Mesny F."/>
            <person name="Miyauchi S."/>
            <person name="Thiergart T."/>
            <person name="Pickel B."/>
            <person name="Atanasova L."/>
            <person name="Karlsson M."/>
            <person name="Huettel B."/>
            <person name="Barry K.W."/>
            <person name="Haridas S."/>
            <person name="Chen C."/>
            <person name="Bauer D."/>
            <person name="Andreopoulos W."/>
            <person name="Pangilinan J."/>
            <person name="LaButti K."/>
            <person name="Riley R."/>
            <person name="Lipzen A."/>
            <person name="Clum A."/>
            <person name="Drula E."/>
            <person name="Henrissat B."/>
            <person name="Kohler A."/>
            <person name="Grigoriev I.V."/>
            <person name="Martin F.M."/>
            <person name="Hacquard S."/>
        </authorList>
    </citation>
    <scope>NUCLEOTIDE SEQUENCE</scope>
    <source>
        <strain evidence="15">MPI-CAGE-AT-0016</strain>
    </source>
</reference>
<evidence type="ECO:0000256" key="7">
    <source>
        <dbReference type="ARBA" id="ARBA00022816"/>
    </source>
</evidence>
<keyword evidence="11" id="KW-0508">mRNA splicing</keyword>
<accession>A0A8K0TFX4</accession>
<dbReference type="GO" id="GO:0008380">
    <property type="term" value="P:RNA splicing"/>
    <property type="evidence" value="ECO:0007669"/>
    <property type="project" value="UniProtKB-KW"/>
</dbReference>
<keyword evidence="8" id="KW-0810">Translation regulation</keyword>
<dbReference type="SMART" id="SM01044">
    <property type="entry name" value="Btz"/>
    <property type="match status" value="1"/>
</dbReference>
<sequence>MAALRRRKMIGRKRTVEDEEGGPEQLDLDDDSLSEGTIGTDDNDHDADSDTSNLDDASPVGPQNRKPKLTGNGAPKHPAPPLATASIEKSSTDTQAKMTTRPTNEESAGGSAANTQARPDDQPGAGADNKPAPKGPLVVSSNSANKQAAEPLGDRRRKEHEDYKRKKAEDPAFVPNRGAFFMHDHRHPGPAANGFRPFGRGRGRGGRGGGIGGPYAPFNHYHGPPDPLTSGQWAHDMHEAVAEPVPPRPSRHMPEDEGLPNGTGHIPTCPPNATPINRTMSTERQLGKVQVRVYLPVVGKGPVVAGAMAVKQYTKLPDHRPPLRRDKPVRISLPKNPPKYIFPAVDRSFIFIPRAMRPNQQRARGKPRSGLGSIGGYSRRTSVFGGSFYGSAYSPSIALSRRSSIAPNDGRDYLFSPTGSVASRAPMPMDNPRPVVRLPPTVQQAIPMQPMQHMPPHMAPDGMGMEMPVQQYDAPGNDYSAPHLHPSAQRPAFQENRGQPPIMHQPRPQKTVSVAGIETPSLNQQTFDQAFHQQVPVQVSNGLGPDGHARRPSYATQRSAGTPASQIPERAIHAPPFQPSPYQQPQQLQQSQQAQGYYGQAYGMMPPPQQGYYYPPQYNGGNMGPPASTAPFVPAAHHQAQGYPPQPQGDQGAYGQQQSVLQQEVNGMVYYYDASQMDPMNSYQQGYQQPPQGYGAGVPGMAGMVTPSPDGLYYAQQAPGMVYYPQ</sequence>
<evidence type="ECO:0000256" key="8">
    <source>
        <dbReference type="ARBA" id="ARBA00022845"/>
    </source>
</evidence>
<evidence type="ECO:0000313" key="15">
    <source>
        <dbReference type="EMBL" id="KAH7357855.1"/>
    </source>
</evidence>
<evidence type="ECO:0000256" key="10">
    <source>
        <dbReference type="ARBA" id="ARBA00023161"/>
    </source>
</evidence>
<evidence type="ECO:0000259" key="14">
    <source>
        <dbReference type="SMART" id="SM01044"/>
    </source>
</evidence>
<evidence type="ECO:0000256" key="9">
    <source>
        <dbReference type="ARBA" id="ARBA00022884"/>
    </source>
</evidence>
<feature type="domain" description="Btz" evidence="14">
    <location>
        <begin position="134"/>
        <end position="264"/>
    </location>
</feature>
<proteinExistence type="inferred from homology"/>
<keyword evidence="7" id="KW-0509">mRNA transport</keyword>
<dbReference type="Proteomes" id="UP000813385">
    <property type="component" value="Unassembled WGS sequence"/>
</dbReference>
<dbReference type="Pfam" id="PF09405">
    <property type="entry name" value="Btz"/>
    <property type="match status" value="1"/>
</dbReference>
<dbReference type="GO" id="GO:0006397">
    <property type="term" value="P:mRNA processing"/>
    <property type="evidence" value="ECO:0007669"/>
    <property type="project" value="UniProtKB-KW"/>
</dbReference>
<protein>
    <submittedName>
        <fullName evidence="15">CASC3/Barentsz eIF4AIII binding-domain-containing protein</fullName>
    </submittedName>
</protein>
<feature type="compositionally biased region" description="Low complexity" evidence="13">
    <location>
        <begin position="580"/>
        <end position="595"/>
    </location>
</feature>
<name>A0A8K0TFX4_9PEZI</name>
<feature type="region of interest" description="Disordered" evidence="13">
    <location>
        <begin position="479"/>
        <end position="512"/>
    </location>
</feature>
<comment type="caution">
    <text evidence="15">The sequence shown here is derived from an EMBL/GenBank/DDBJ whole genome shotgun (WGS) entry which is preliminary data.</text>
</comment>
<feature type="compositionally biased region" description="Polar residues" evidence="13">
    <location>
        <begin position="87"/>
        <end position="117"/>
    </location>
</feature>
<dbReference type="EMBL" id="JAGPXD010000004">
    <property type="protein sequence ID" value="KAH7357855.1"/>
    <property type="molecule type" value="Genomic_DNA"/>
</dbReference>
<keyword evidence="10" id="KW-0866">Nonsense-mediated mRNA decay</keyword>
<feature type="compositionally biased region" description="Polar residues" evidence="13">
    <location>
        <begin position="554"/>
        <end position="565"/>
    </location>
</feature>
<evidence type="ECO:0000256" key="4">
    <source>
        <dbReference type="ARBA" id="ARBA00022448"/>
    </source>
</evidence>
<dbReference type="GO" id="GO:0051028">
    <property type="term" value="P:mRNA transport"/>
    <property type="evidence" value="ECO:0007669"/>
    <property type="project" value="UniProtKB-KW"/>
</dbReference>
<evidence type="ECO:0000256" key="6">
    <source>
        <dbReference type="ARBA" id="ARBA00022664"/>
    </source>
</evidence>
<dbReference type="InterPro" id="IPR018545">
    <property type="entry name" value="Btz_dom"/>
</dbReference>
<feature type="region of interest" description="Disordered" evidence="13">
    <location>
        <begin position="538"/>
        <end position="595"/>
    </location>
</feature>
<evidence type="ECO:0000256" key="1">
    <source>
        <dbReference type="ARBA" id="ARBA00004123"/>
    </source>
</evidence>
<evidence type="ECO:0000256" key="13">
    <source>
        <dbReference type="SAM" id="MobiDB-lite"/>
    </source>
</evidence>
<evidence type="ECO:0000256" key="12">
    <source>
        <dbReference type="ARBA" id="ARBA00023242"/>
    </source>
</evidence>
<dbReference type="GO" id="GO:0005737">
    <property type="term" value="C:cytoplasm"/>
    <property type="evidence" value="ECO:0007669"/>
    <property type="project" value="UniProtKB-SubCell"/>
</dbReference>
<dbReference type="GO" id="GO:0000184">
    <property type="term" value="P:nuclear-transcribed mRNA catabolic process, nonsense-mediated decay"/>
    <property type="evidence" value="ECO:0007669"/>
    <property type="project" value="UniProtKB-KW"/>
</dbReference>
<keyword evidence="16" id="KW-1185">Reference proteome</keyword>
<dbReference type="AlphaFoldDB" id="A0A8K0TFX4"/>
<comment type="subcellular location">
    <subcellularLocation>
        <location evidence="2">Cytoplasm</location>
    </subcellularLocation>
    <subcellularLocation>
        <location evidence="1">Nucleus</location>
    </subcellularLocation>
</comment>
<organism evidence="15 16">
    <name type="scientific">Plectosphaerella cucumerina</name>
    <dbReference type="NCBI Taxonomy" id="40658"/>
    <lineage>
        <taxon>Eukaryota</taxon>
        <taxon>Fungi</taxon>
        <taxon>Dikarya</taxon>
        <taxon>Ascomycota</taxon>
        <taxon>Pezizomycotina</taxon>
        <taxon>Sordariomycetes</taxon>
        <taxon>Hypocreomycetidae</taxon>
        <taxon>Glomerellales</taxon>
        <taxon>Plectosphaerellaceae</taxon>
        <taxon>Plectosphaerella</taxon>
    </lineage>
</organism>
<feature type="compositionally biased region" description="Basic and acidic residues" evidence="13">
    <location>
        <begin position="152"/>
        <end position="170"/>
    </location>
</feature>